<dbReference type="GO" id="GO:0045202">
    <property type="term" value="C:synapse"/>
    <property type="evidence" value="ECO:0007669"/>
    <property type="project" value="GOC"/>
</dbReference>
<evidence type="ECO:0000256" key="4">
    <source>
        <dbReference type="ARBA" id="ARBA00023136"/>
    </source>
</evidence>
<dbReference type="Proteomes" id="UP000887574">
    <property type="component" value="Unplaced"/>
</dbReference>
<organism evidence="7 8">
    <name type="scientific">Ditylenchus dipsaci</name>
    <dbReference type="NCBI Taxonomy" id="166011"/>
    <lineage>
        <taxon>Eukaryota</taxon>
        <taxon>Metazoa</taxon>
        <taxon>Ecdysozoa</taxon>
        <taxon>Nematoda</taxon>
        <taxon>Chromadorea</taxon>
        <taxon>Rhabditida</taxon>
        <taxon>Tylenchina</taxon>
        <taxon>Tylenchomorpha</taxon>
        <taxon>Sphaerularioidea</taxon>
        <taxon>Anguinidae</taxon>
        <taxon>Anguininae</taxon>
        <taxon>Ditylenchus</taxon>
    </lineage>
</organism>
<proteinExistence type="predicted"/>
<protein>
    <submittedName>
        <fullName evidence="8">SLC12A transporter C-terminal domain-containing protein</fullName>
    </submittedName>
</protein>
<comment type="subcellular location">
    <subcellularLocation>
        <location evidence="1">Membrane</location>
        <topology evidence="1">Multi-pass membrane protein</topology>
    </subcellularLocation>
</comment>
<keyword evidence="7" id="KW-1185">Reference proteome</keyword>
<dbReference type="GO" id="GO:0005886">
    <property type="term" value="C:plasma membrane"/>
    <property type="evidence" value="ECO:0007669"/>
    <property type="project" value="TreeGrafter"/>
</dbReference>
<evidence type="ECO:0000313" key="8">
    <source>
        <dbReference type="WBParaSite" id="jg17972"/>
    </source>
</evidence>
<dbReference type="GO" id="GO:0007268">
    <property type="term" value="P:chemical synaptic transmission"/>
    <property type="evidence" value="ECO:0007669"/>
    <property type="project" value="TreeGrafter"/>
</dbReference>
<reference evidence="8" key="1">
    <citation type="submission" date="2022-11" db="UniProtKB">
        <authorList>
            <consortium name="WormBaseParasite"/>
        </authorList>
    </citation>
    <scope>IDENTIFICATION</scope>
</reference>
<evidence type="ECO:0000256" key="5">
    <source>
        <dbReference type="SAM" id="MobiDB-lite"/>
    </source>
</evidence>
<dbReference type="GO" id="GO:0055064">
    <property type="term" value="P:chloride ion homeostasis"/>
    <property type="evidence" value="ECO:0007669"/>
    <property type="project" value="TreeGrafter"/>
</dbReference>
<feature type="compositionally biased region" description="Basic and acidic residues" evidence="5">
    <location>
        <begin position="59"/>
        <end position="68"/>
    </location>
</feature>
<evidence type="ECO:0000313" key="7">
    <source>
        <dbReference type="Proteomes" id="UP000887574"/>
    </source>
</evidence>
<accession>A0A915DCH1</accession>
<feature type="region of interest" description="Disordered" evidence="5">
    <location>
        <begin position="1"/>
        <end position="118"/>
    </location>
</feature>
<dbReference type="PANTHER" id="PTHR11827">
    <property type="entry name" value="SOLUTE CARRIER FAMILY 12, CATION COTRANSPORTERS"/>
    <property type="match status" value="1"/>
</dbReference>
<dbReference type="Pfam" id="PF03522">
    <property type="entry name" value="SLC12"/>
    <property type="match status" value="1"/>
</dbReference>
<evidence type="ECO:0000256" key="2">
    <source>
        <dbReference type="ARBA" id="ARBA00022692"/>
    </source>
</evidence>
<dbReference type="GO" id="GO:0055075">
    <property type="term" value="P:potassium ion homeostasis"/>
    <property type="evidence" value="ECO:0007669"/>
    <property type="project" value="TreeGrafter"/>
</dbReference>
<feature type="compositionally biased region" description="Low complexity" evidence="5">
    <location>
        <begin position="17"/>
        <end position="29"/>
    </location>
</feature>
<feature type="domain" description="SLC12A transporter C-terminal" evidence="6">
    <location>
        <begin position="117"/>
        <end position="193"/>
    </location>
</feature>
<name>A0A915DCH1_9BILA</name>
<evidence type="ECO:0000256" key="1">
    <source>
        <dbReference type="ARBA" id="ARBA00004141"/>
    </source>
</evidence>
<feature type="compositionally biased region" description="Basic and acidic residues" evidence="5">
    <location>
        <begin position="106"/>
        <end position="118"/>
    </location>
</feature>
<dbReference type="InterPro" id="IPR004842">
    <property type="entry name" value="SLC12A_fam"/>
</dbReference>
<sequence length="194" mass="21712">MEERTKMLRQINAKKYTNNVTSNNDLNVNRQTNNIRPLSPLASPERKSPTTTENASLADAEHENKSLDNDDENSGSERKSEVSSNTPNENESVQRVAFNSTADGAGEGKEKEKDKRLKALDRKKVHKMHGAIRLNEVILEHSSESQLVLFSLPRPPIVKEGVDDYIHYLEVISDKLKRVLFVRGTGGEVITTSS</sequence>
<dbReference type="PANTHER" id="PTHR11827:SF53">
    <property type="entry name" value="K+_CL-COTRANSPORTER"/>
    <property type="match status" value="1"/>
</dbReference>
<evidence type="ECO:0000256" key="3">
    <source>
        <dbReference type="ARBA" id="ARBA00022989"/>
    </source>
</evidence>
<dbReference type="GO" id="GO:1990573">
    <property type="term" value="P:potassium ion import across plasma membrane"/>
    <property type="evidence" value="ECO:0007669"/>
    <property type="project" value="TreeGrafter"/>
</dbReference>
<dbReference type="GO" id="GO:0015379">
    <property type="term" value="F:potassium:chloride symporter activity"/>
    <property type="evidence" value="ECO:0007669"/>
    <property type="project" value="TreeGrafter"/>
</dbReference>
<dbReference type="WBParaSite" id="jg17972">
    <property type="protein sequence ID" value="jg17972"/>
    <property type="gene ID" value="jg17972"/>
</dbReference>
<keyword evidence="3" id="KW-1133">Transmembrane helix</keyword>
<evidence type="ECO:0000259" key="6">
    <source>
        <dbReference type="Pfam" id="PF03522"/>
    </source>
</evidence>
<feature type="compositionally biased region" description="Polar residues" evidence="5">
    <location>
        <begin position="82"/>
        <end position="101"/>
    </location>
</feature>
<keyword evidence="2" id="KW-0812">Transmembrane</keyword>
<dbReference type="GO" id="GO:0006884">
    <property type="term" value="P:cell volume homeostasis"/>
    <property type="evidence" value="ECO:0007669"/>
    <property type="project" value="TreeGrafter"/>
</dbReference>
<keyword evidence="4" id="KW-0472">Membrane</keyword>
<dbReference type="AlphaFoldDB" id="A0A915DCH1"/>
<dbReference type="InterPro" id="IPR018491">
    <property type="entry name" value="SLC12_C"/>
</dbReference>